<gene>
    <name evidence="1" type="ORF">DN752_08495</name>
</gene>
<evidence type="ECO:0000313" key="2">
    <source>
        <dbReference type="Proteomes" id="UP000248688"/>
    </source>
</evidence>
<protein>
    <submittedName>
        <fullName evidence="1">Uncharacterized protein</fullName>
    </submittedName>
</protein>
<organism evidence="1 2">
    <name type="scientific">Echinicola strongylocentroti</name>
    <dbReference type="NCBI Taxonomy" id="1795355"/>
    <lineage>
        <taxon>Bacteria</taxon>
        <taxon>Pseudomonadati</taxon>
        <taxon>Bacteroidota</taxon>
        <taxon>Cytophagia</taxon>
        <taxon>Cytophagales</taxon>
        <taxon>Cyclobacteriaceae</taxon>
        <taxon>Echinicola</taxon>
    </lineage>
</organism>
<sequence length="190" mass="23048">MCSKSLYLFDSKISLDRILYPIIKYDLKSRNIKCTAMKKKKSKVIVVDKYKKYTEIGNMYSSRWRKLDLFIPSNFRLLCAILKVKPEDILMDFMWMVCYGNKDATDKQAKSAQKYFLTAQFGQPSYSKKEIKKMFKELKAVRTLINTTDKMNEEDQELFWKNKHMYLEFWYKRWFEKNTRKEDFSVLEKF</sequence>
<dbReference type="AlphaFoldDB" id="A0A2Z4IHX3"/>
<name>A0A2Z4IHX3_9BACT</name>
<accession>A0A2Z4IHX3</accession>
<dbReference type="KEGG" id="est:DN752_08495"/>
<reference evidence="1 2" key="1">
    <citation type="submission" date="2018-06" db="EMBL/GenBank/DDBJ databases">
        <title>Echinicola strongylocentroti sp. nov., isolated from a sea urchin Strongylocentrotus intermedius.</title>
        <authorList>
            <person name="Bae S.S."/>
        </authorList>
    </citation>
    <scope>NUCLEOTIDE SEQUENCE [LARGE SCALE GENOMIC DNA]</scope>
    <source>
        <strain evidence="1 2">MEBiC08714</strain>
    </source>
</reference>
<evidence type="ECO:0000313" key="1">
    <source>
        <dbReference type="EMBL" id="AWW30156.1"/>
    </source>
</evidence>
<dbReference type="Proteomes" id="UP000248688">
    <property type="component" value="Chromosome"/>
</dbReference>
<dbReference type="OrthoDB" id="707065at2"/>
<keyword evidence="2" id="KW-1185">Reference proteome</keyword>
<dbReference type="EMBL" id="CP030041">
    <property type="protein sequence ID" value="AWW30156.1"/>
    <property type="molecule type" value="Genomic_DNA"/>
</dbReference>
<proteinExistence type="predicted"/>